<evidence type="ECO:0000256" key="6">
    <source>
        <dbReference type="ARBA" id="ARBA00023244"/>
    </source>
</evidence>
<dbReference type="GO" id="GO:0005739">
    <property type="term" value="C:mitochondrion"/>
    <property type="evidence" value="ECO:0007669"/>
    <property type="project" value="TreeGrafter"/>
</dbReference>
<reference evidence="9" key="1">
    <citation type="journal article" date="2017" name="Nature">
        <title>The genome of Chenopodium quinoa.</title>
        <authorList>
            <person name="Jarvis D.E."/>
            <person name="Ho Y.S."/>
            <person name="Lightfoot D.J."/>
            <person name="Schmoeckel S.M."/>
            <person name="Li B."/>
            <person name="Borm T.J.A."/>
            <person name="Ohyanagi H."/>
            <person name="Mineta K."/>
            <person name="Michell C.T."/>
            <person name="Saber N."/>
            <person name="Kharbatia N.M."/>
            <person name="Rupper R.R."/>
            <person name="Sharp A.R."/>
            <person name="Dally N."/>
            <person name="Boughton B.A."/>
            <person name="Woo Y.H."/>
            <person name="Gao G."/>
            <person name="Schijlen E.G.W.M."/>
            <person name="Guo X."/>
            <person name="Momin A.A."/>
            <person name="Negrao S."/>
            <person name="Al-Babili S."/>
            <person name="Gehring C."/>
            <person name="Roessner U."/>
            <person name="Jung C."/>
            <person name="Murphy K."/>
            <person name="Arold S.T."/>
            <person name="Gojobori T."/>
            <person name="van der Linden C.G."/>
            <person name="van Loo E.N."/>
            <person name="Jellen E.N."/>
            <person name="Maughan P.J."/>
            <person name="Tester M."/>
        </authorList>
    </citation>
    <scope>NUCLEOTIDE SEQUENCE [LARGE SCALE GENOMIC DNA]</scope>
    <source>
        <strain evidence="9">cv. PI 614886</strain>
    </source>
</reference>
<dbReference type="GO" id="GO:0006783">
    <property type="term" value="P:heme biosynthetic process"/>
    <property type="evidence" value="ECO:0007669"/>
    <property type="project" value="UniProtKB-UniRule"/>
</dbReference>
<keyword evidence="8" id="KW-0150">Chloroplast</keyword>
<dbReference type="PANTHER" id="PTHR11108">
    <property type="entry name" value="FERROCHELATASE"/>
    <property type="match status" value="1"/>
</dbReference>
<keyword evidence="6 8" id="KW-0627">Porphyrin biosynthesis</keyword>
<dbReference type="Gene3D" id="1.10.3460.10">
    <property type="entry name" value="Chlorophyll a/b binding protein domain"/>
    <property type="match status" value="1"/>
</dbReference>
<dbReference type="FunFam" id="3.40.50.1400:FF:000005">
    <property type="entry name" value="Ferrochelatase"/>
    <property type="match status" value="1"/>
</dbReference>
<reference evidence="9" key="2">
    <citation type="submission" date="2021-03" db="UniProtKB">
        <authorList>
            <consortium name="EnsemblPlants"/>
        </authorList>
    </citation>
    <scope>IDENTIFICATION</scope>
</reference>
<keyword evidence="5 8" id="KW-0456">Lyase</keyword>
<comment type="pathway">
    <text evidence="1 8">Porphyrin-containing compound metabolism; protoheme biosynthesis; protoheme from protoporphyrin-IX: step 1/1.</text>
</comment>
<dbReference type="GO" id="GO:0009507">
    <property type="term" value="C:chloroplast"/>
    <property type="evidence" value="ECO:0007669"/>
    <property type="project" value="UniProtKB-SubCell"/>
</dbReference>
<evidence type="ECO:0000256" key="4">
    <source>
        <dbReference type="ARBA" id="ARBA00023133"/>
    </source>
</evidence>
<dbReference type="Gramene" id="AUR62011551-RA">
    <property type="protein sequence ID" value="AUR62011551-RA:cds"/>
    <property type="gene ID" value="AUR62011551"/>
</dbReference>
<dbReference type="EC" id="4.98.1.1" evidence="8"/>
<dbReference type="CDD" id="cd03411">
    <property type="entry name" value="Ferrochelatase_N"/>
    <property type="match status" value="1"/>
</dbReference>
<dbReference type="CDD" id="cd00419">
    <property type="entry name" value="Ferrochelatase_C"/>
    <property type="match status" value="1"/>
</dbReference>
<keyword evidence="10" id="KW-1185">Reference proteome</keyword>
<evidence type="ECO:0000313" key="9">
    <source>
        <dbReference type="EnsemblPlants" id="AUR62011551-RA:cds"/>
    </source>
</evidence>
<dbReference type="SUPFAM" id="SSF53800">
    <property type="entry name" value="Chelatase"/>
    <property type="match status" value="1"/>
</dbReference>
<keyword evidence="4 8" id="KW-0350">Heme biosynthesis</keyword>
<dbReference type="Pfam" id="PF00762">
    <property type="entry name" value="Ferrochelatase"/>
    <property type="match status" value="2"/>
</dbReference>
<evidence type="ECO:0000256" key="1">
    <source>
        <dbReference type="ARBA" id="ARBA00004943"/>
    </source>
</evidence>
<dbReference type="UniPathway" id="UPA00252">
    <property type="reaction ID" value="UER00325"/>
</dbReference>
<keyword evidence="8" id="KW-0934">Plastid</keyword>
<dbReference type="SUPFAM" id="SSF103511">
    <property type="entry name" value="Chlorophyll a-b binding protein"/>
    <property type="match status" value="1"/>
</dbReference>
<evidence type="ECO:0000256" key="3">
    <source>
        <dbReference type="ARBA" id="ARBA00023004"/>
    </source>
</evidence>
<comment type="subcellular location">
    <subcellularLocation>
        <location evidence="8">Plastid</location>
        <location evidence="8">Chloroplast</location>
    </subcellularLocation>
</comment>
<dbReference type="PANTHER" id="PTHR11108:SF1">
    <property type="entry name" value="FERROCHELATASE, MITOCHONDRIAL"/>
    <property type="match status" value="1"/>
</dbReference>
<dbReference type="OMA" id="RFLSGYC"/>
<organism evidence="9 10">
    <name type="scientific">Chenopodium quinoa</name>
    <name type="common">Quinoa</name>
    <dbReference type="NCBI Taxonomy" id="63459"/>
    <lineage>
        <taxon>Eukaryota</taxon>
        <taxon>Viridiplantae</taxon>
        <taxon>Streptophyta</taxon>
        <taxon>Embryophyta</taxon>
        <taxon>Tracheophyta</taxon>
        <taxon>Spermatophyta</taxon>
        <taxon>Magnoliopsida</taxon>
        <taxon>eudicotyledons</taxon>
        <taxon>Gunneridae</taxon>
        <taxon>Pentapetalae</taxon>
        <taxon>Caryophyllales</taxon>
        <taxon>Chenopodiaceae</taxon>
        <taxon>Chenopodioideae</taxon>
        <taxon>Atripliceae</taxon>
        <taxon>Chenopodium</taxon>
    </lineage>
</organism>
<dbReference type="PROSITE" id="PS00534">
    <property type="entry name" value="FERROCHELATASE"/>
    <property type="match status" value="1"/>
</dbReference>
<dbReference type="GO" id="GO:0004325">
    <property type="term" value="F:ferrochelatase activity"/>
    <property type="evidence" value="ECO:0007669"/>
    <property type="project" value="UniProtKB-UniRule"/>
</dbReference>
<dbReference type="Gene3D" id="3.40.50.1400">
    <property type="match status" value="2"/>
</dbReference>
<name>A0A803LEE5_CHEQI</name>
<dbReference type="AlphaFoldDB" id="A0A803LEE5"/>
<dbReference type="NCBIfam" id="TIGR00109">
    <property type="entry name" value="hemH"/>
    <property type="match status" value="1"/>
</dbReference>
<dbReference type="InterPro" id="IPR033644">
    <property type="entry name" value="Ferrochelatase_C"/>
</dbReference>
<accession>A0A803LEE5</accession>
<evidence type="ECO:0000313" key="10">
    <source>
        <dbReference type="Proteomes" id="UP000596660"/>
    </source>
</evidence>
<proteinExistence type="inferred from homology"/>
<protein>
    <recommendedName>
        <fullName evidence="8">Ferrochelatase</fullName>
        <ecNumber evidence="8">4.98.1.1</ecNumber>
    </recommendedName>
</protein>
<evidence type="ECO:0000256" key="5">
    <source>
        <dbReference type="ARBA" id="ARBA00023239"/>
    </source>
</evidence>
<sequence length="461" mass="51491">MAIGSAISTLQSARFTGLRVSNGDDVMHLSKNRVSMENNAHANTSKHLIVGKCFFGWSKEESTTCQSFKINSLPVRALLTSETPDVSTTPSAGEEKIGVLLLNLGGPETLDDVQPFLYNLFADPAEELQKALYAKNVPATVYVGMRYWHPFTEEAIEEIKRDGITKLVVLPLYPQFSISTSGSSLRLLESIFREDDYLVNMQHTVIPSWYQRDGYIKAMGDLIEKELKKFNNPKEVVIFFSAHGVPLAYVEEAGDPYKAEMEECVDLIMEELEKRKIYNSFTLAYQSRVGPVEWLKPYTDDTIIDLGKKGVKSLLAVPISFVSEHIETLEEIDVEYKELALESGIENWGRVPALGCEPTFISDLADAVIESLPYVGAMAVSNLEARQSLVPLGSVEELLATYDSQRRELPPPVTVWEWGWTKSAETWNGRAAMLAVLVLLVLEVTTGQGFLHQWGILPLFQ</sequence>
<evidence type="ECO:0000256" key="2">
    <source>
        <dbReference type="ARBA" id="ARBA00007718"/>
    </source>
</evidence>
<dbReference type="InterPro" id="IPR001015">
    <property type="entry name" value="Ferrochelatase"/>
</dbReference>
<evidence type="ECO:0000256" key="8">
    <source>
        <dbReference type="RuleBase" id="RU000607"/>
    </source>
</evidence>
<comment type="catalytic activity">
    <reaction evidence="7 8">
        <text>heme b + 2 H(+) = protoporphyrin IX + Fe(2+)</text>
        <dbReference type="Rhea" id="RHEA:22584"/>
        <dbReference type="ChEBI" id="CHEBI:15378"/>
        <dbReference type="ChEBI" id="CHEBI:29033"/>
        <dbReference type="ChEBI" id="CHEBI:57306"/>
        <dbReference type="ChEBI" id="CHEBI:60344"/>
        <dbReference type="EC" id="4.98.1.1"/>
    </reaction>
</comment>
<dbReference type="HAMAP" id="MF_00323">
    <property type="entry name" value="Ferrochelatase"/>
    <property type="match status" value="1"/>
</dbReference>
<keyword evidence="3 8" id="KW-0408">Iron</keyword>
<comment type="similarity">
    <text evidence="2 8">Belongs to the ferrochelatase family.</text>
</comment>
<evidence type="ECO:0000256" key="7">
    <source>
        <dbReference type="ARBA" id="ARBA00049380"/>
    </source>
</evidence>
<comment type="function">
    <text evidence="8">Catalyzes the ferrous insertion into protoporphyrin IX.</text>
</comment>
<dbReference type="InterPro" id="IPR033659">
    <property type="entry name" value="Ferrochelatase_N"/>
</dbReference>
<dbReference type="Proteomes" id="UP000596660">
    <property type="component" value="Unplaced"/>
</dbReference>
<dbReference type="EnsemblPlants" id="AUR62011551-RA">
    <property type="protein sequence ID" value="AUR62011551-RA:cds"/>
    <property type="gene ID" value="AUR62011551"/>
</dbReference>
<dbReference type="InterPro" id="IPR019772">
    <property type="entry name" value="Ferrochelatase_AS"/>
</dbReference>